<dbReference type="EC" id="3.2.1.23" evidence="3"/>
<reference evidence="9" key="1">
    <citation type="submission" date="2022-03" db="EMBL/GenBank/DDBJ databases">
        <title>A functionally conserved STORR gene fusion in Papaver species that diverged 16.8 million years ago.</title>
        <authorList>
            <person name="Catania T."/>
        </authorList>
    </citation>
    <scope>NUCLEOTIDE SEQUENCE</scope>
    <source>
        <strain evidence="9">S-191538</strain>
    </source>
</reference>
<dbReference type="InterPro" id="IPR019801">
    <property type="entry name" value="Glyco_hydro_35_CS"/>
</dbReference>
<dbReference type="Proteomes" id="UP001177140">
    <property type="component" value="Unassembled WGS sequence"/>
</dbReference>
<dbReference type="AlphaFoldDB" id="A0AA41W115"/>
<dbReference type="InterPro" id="IPR017853">
    <property type="entry name" value="GH"/>
</dbReference>
<dbReference type="PRINTS" id="PR00742">
    <property type="entry name" value="GLHYDRLASE35"/>
</dbReference>
<dbReference type="SUPFAM" id="SSF51445">
    <property type="entry name" value="(Trans)glycosidases"/>
    <property type="match status" value="1"/>
</dbReference>
<keyword evidence="4 7" id="KW-0732">Signal</keyword>
<dbReference type="Pfam" id="PF01301">
    <property type="entry name" value="Glyco_hydro_35"/>
    <property type="match status" value="1"/>
</dbReference>
<sequence>MGCFSSMWRRKNRMVFQLSLLLLCNYCCLSVVIGSVTYDEKAIVVNGQRRILISGSIHYPRSTPEMWPDLIQKAKEGGLDVIQTYVFWNGHEPSPGQYYFEERYDLVKFIKLVQEAGLYVHLRIGPYVCAEWNFGGFPVWLKYIPGISFRTDNEPFKIAMKGFTVKIVDMMKEEKLFESQGGPIILAQIENEYGPMEYELGDPARAYTDYVAKMAVGLGIGVPWVMCKQDDAPDPI</sequence>
<dbReference type="FunFam" id="3.20.20.80:FF:000006">
    <property type="entry name" value="Beta-galactosidase"/>
    <property type="match status" value="1"/>
</dbReference>
<evidence type="ECO:0000256" key="7">
    <source>
        <dbReference type="SAM" id="SignalP"/>
    </source>
</evidence>
<feature type="non-terminal residue" evidence="9">
    <location>
        <position position="1"/>
    </location>
</feature>
<dbReference type="GO" id="GO:0005975">
    <property type="term" value="P:carbohydrate metabolic process"/>
    <property type="evidence" value="ECO:0007669"/>
    <property type="project" value="InterPro"/>
</dbReference>
<evidence type="ECO:0000313" key="9">
    <source>
        <dbReference type="EMBL" id="MCL7050813.1"/>
    </source>
</evidence>
<feature type="signal peptide" evidence="7">
    <location>
        <begin position="1"/>
        <end position="30"/>
    </location>
</feature>
<gene>
    <name evidence="9" type="ORF">MKW94_005165</name>
</gene>
<feature type="chain" id="PRO_5041436851" description="beta-galactosidase" evidence="7">
    <location>
        <begin position="31"/>
        <end position="236"/>
    </location>
</feature>
<keyword evidence="10" id="KW-1185">Reference proteome</keyword>
<proteinExistence type="inferred from homology"/>
<evidence type="ECO:0000259" key="8">
    <source>
        <dbReference type="Pfam" id="PF01301"/>
    </source>
</evidence>
<protein>
    <recommendedName>
        <fullName evidence="3">beta-galactosidase</fullName>
        <ecNumber evidence="3">3.2.1.23</ecNumber>
    </recommendedName>
</protein>
<evidence type="ECO:0000313" key="10">
    <source>
        <dbReference type="Proteomes" id="UP001177140"/>
    </source>
</evidence>
<evidence type="ECO:0000256" key="5">
    <source>
        <dbReference type="ARBA" id="ARBA00022801"/>
    </source>
</evidence>
<evidence type="ECO:0000256" key="6">
    <source>
        <dbReference type="ARBA" id="ARBA00023295"/>
    </source>
</evidence>
<organism evidence="9 10">
    <name type="scientific">Papaver nudicaule</name>
    <name type="common">Iceland poppy</name>
    <dbReference type="NCBI Taxonomy" id="74823"/>
    <lineage>
        <taxon>Eukaryota</taxon>
        <taxon>Viridiplantae</taxon>
        <taxon>Streptophyta</taxon>
        <taxon>Embryophyta</taxon>
        <taxon>Tracheophyta</taxon>
        <taxon>Spermatophyta</taxon>
        <taxon>Magnoliopsida</taxon>
        <taxon>Ranunculales</taxon>
        <taxon>Papaveraceae</taxon>
        <taxon>Papaveroideae</taxon>
        <taxon>Papaver</taxon>
    </lineage>
</organism>
<comment type="catalytic activity">
    <reaction evidence="1">
        <text>Hydrolysis of terminal non-reducing beta-D-galactose residues in beta-D-galactosides.</text>
        <dbReference type="EC" id="3.2.1.23"/>
    </reaction>
</comment>
<keyword evidence="5" id="KW-0378">Hydrolase</keyword>
<dbReference type="EMBL" id="JAJJMA010331942">
    <property type="protein sequence ID" value="MCL7050813.1"/>
    <property type="molecule type" value="Genomic_DNA"/>
</dbReference>
<accession>A0AA41W115</accession>
<dbReference type="PROSITE" id="PS01182">
    <property type="entry name" value="GLYCOSYL_HYDROL_F35"/>
    <property type="match status" value="1"/>
</dbReference>
<dbReference type="PANTHER" id="PTHR23421">
    <property type="entry name" value="BETA-GALACTOSIDASE RELATED"/>
    <property type="match status" value="1"/>
</dbReference>
<evidence type="ECO:0000256" key="4">
    <source>
        <dbReference type="ARBA" id="ARBA00022729"/>
    </source>
</evidence>
<dbReference type="Gene3D" id="3.20.20.80">
    <property type="entry name" value="Glycosidases"/>
    <property type="match status" value="1"/>
</dbReference>
<evidence type="ECO:0000256" key="2">
    <source>
        <dbReference type="ARBA" id="ARBA00009809"/>
    </source>
</evidence>
<evidence type="ECO:0000256" key="1">
    <source>
        <dbReference type="ARBA" id="ARBA00001412"/>
    </source>
</evidence>
<dbReference type="GO" id="GO:0004565">
    <property type="term" value="F:beta-galactosidase activity"/>
    <property type="evidence" value="ECO:0007669"/>
    <property type="project" value="UniProtKB-EC"/>
</dbReference>
<dbReference type="InterPro" id="IPR001944">
    <property type="entry name" value="Glycoside_Hdrlase_35"/>
</dbReference>
<comment type="caution">
    <text evidence="9">The sequence shown here is derived from an EMBL/GenBank/DDBJ whole genome shotgun (WGS) entry which is preliminary data.</text>
</comment>
<name>A0AA41W115_PAPNU</name>
<comment type="similarity">
    <text evidence="2">Belongs to the glycosyl hydrolase 35 family.</text>
</comment>
<dbReference type="InterPro" id="IPR031330">
    <property type="entry name" value="Gly_Hdrlase_35_cat"/>
</dbReference>
<keyword evidence="6" id="KW-0326">Glycosidase</keyword>
<feature type="domain" description="Glycoside hydrolase 35 catalytic" evidence="8">
    <location>
        <begin position="43"/>
        <end position="234"/>
    </location>
</feature>
<evidence type="ECO:0000256" key="3">
    <source>
        <dbReference type="ARBA" id="ARBA00012756"/>
    </source>
</evidence>